<dbReference type="AlphaFoldDB" id="A0A8H6Y1M7"/>
<evidence type="ECO:0000313" key="2">
    <source>
        <dbReference type="Proteomes" id="UP000620124"/>
    </source>
</evidence>
<sequence length="273" mass="29391">MMPKSGTLCDSRVFNLGDTFTTNYTLFQYNIASVVGANAGDSGISYTGWTLEDCDITSLYIHGDANAYTIDYTAVVECRNDAYSFSARTDFSLSSLVGKYSQFLGVKRSRKSQQEGSFNKTRDSRGVVLDAMTTLSSTDVASRIFTLLQATNGTSPVIISLQADFPFCPAALGRVAACAVNVPQFDISNSFVSYSNLTFKQYAAGDPLSDTNQPVITNDTFDVLANVIQTMAAAVRIDLGNPSPNNFLLNSTVIPSTLFATFPETVPGVYSTS</sequence>
<organism evidence="1 2">
    <name type="scientific">Mycena venus</name>
    <dbReference type="NCBI Taxonomy" id="2733690"/>
    <lineage>
        <taxon>Eukaryota</taxon>
        <taxon>Fungi</taxon>
        <taxon>Dikarya</taxon>
        <taxon>Basidiomycota</taxon>
        <taxon>Agaricomycotina</taxon>
        <taxon>Agaricomycetes</taxon>
        <taxon>Agaricomycetidae</taxon>
        <taxon>Agaricales</taxon>
        <taxon>Marasmiineae</taxon>
        <taxon>Mycenaceae</taxon>
        <taxon>Mycena</taxon>
    </lineage>
</organism>
<reference evidence="1" key="1">
    <citation type="submission" date="2020-05" db="EMBL/GenBank/DDBJ databases">
        <title>Mycena genomes resolve the evolution of fungal bioluminescence.</title>
        <authorList>
            <person name="Tsai I.J."/>
        </authorList>
    </citation>
    <scope>NUCLEOTIDE SEQUENCE</scope>
    <source>
        <strain evidence="1">CCC161011</strain>
    </source>
</reference>
<evidence type="ECO:0000313" key="1">
    <source>
        <dbReference type="EMBL" id="KAF7350314.1"/>
    </source>
</evidence>
<dbReference type="Proteomes" id="UP000620124">
    <property type="component" value="Unassembled WGS sequence"/>
</dbReference>
<dbReference type="OrthoDB" id="2564485at2759"/>
<accession>A0A8H6Y1M7</accession>
<dbReference type="EMBL" id="JACAZI010000010">
    <property type="protein sequence ID" value="KAF7350314.1"/>
    <property type="molecule type" value="Genomic_DNA"/>
</dbReference>
<comment type="caution">
    <text evidence="1">The sequence shown here is derived from an EMBL/GenBank/DDBJ whole genome shotgun (WGS) entry which is preliminary data.</text>
</comment>
<protein>
    <submittedName>
        <fullName evidence="1">Uncharacterized protein</fullName>
    </submittedName>
</protein>
<name>A0A8H6Y1M7_9AGAR</name>
<keyword evidence="2" id="KW-1185">Reference proteome</keyword>
<gene>
    <name evidence="1" type="ORF">MVEN_01335700</name>
</gene>
<proteinExistence type="predicted"/>